<dbReference type="Proteomes" id="UP001230504">
    <property type="component" value="Unassembled WGS sequence"/>
</dbReference>
<gene>
    <name evidence="3" type="ORF">LY79DRAFT_571691</name>
</gene>
<protein>
    <submittedName>
        <fullName evidence="3">Uncharacterized protein</fullName>
    </submittedName>
</protein>
<proteinExistence type="predicted"/>
<feature type="compositionally biased region" description="Basic and acidic residues" evidence="1">
    <location>
        <begin position="47"/>
        <end position="65"/>
    </location>
</feature>
<keyword evidence="2" id="KW-0472">Membrane</keyword>
<evidence type="ECO:0000256" key="2">
    <source>
        <dbReference type="SAM" id="Phobius"/>
    </source>
</evidence>
<dbReference type="AlphaFoldDB" id="A0AAD8UYC9"/>
<organism evidence="3 4">
    <name type="scientific">Colletotrichum navitas</name>
    <dbReference type="NCBI Taxonomy" id="681940"/>
    <lineage>
        <taxon>Eukaryota</taxon>
        <taxon>Fungi</taxon>
        <taxon>Dikarya</taxon>
        <taxon>Ascomycota</taxon>
        <taxon>Pezizomycotina</taxon>
        <taxon>Sordariomycetes</taxon>
        <taxon>Hypocreomycetidae</taxon>
        <taxon>Glomerellales</taxon>
        <taxon>Glomerellaceae</taxon>
        <taxon>Colletotrichum</taxon>
        <taxon>Colletotrichum graminicola species complex</taxon>
    </lineage>
</organism>
<feature type="region of interest" description="Disordered" evidence="1">
    <location>
        <begin position="44"/>
        <end position="65"/>
    </location>
</feature>
<dbReference type="RefSeq" id="XP_060407781.1">
    <property type="nucleotide sequence ID" value="XM_060559276.1"/>
</dbReference>
<feature type="transmembrane region" description="Helical" evidence="2">
    <location>
        <begin position="154"/>
        <end position="175"/>
    </location>
</feature>
<keyword evidence="2" id="KW-0812">Transmembrane</keyword>
<dbReference type="EMBL" id="JAHLJV010000130">
    <property type="protein sequence ID" value="KAK1569552.1"/>
    <property type="molecule type" value="Genomic_DNA"/>
</dbReference>
<reference evidence="3" key="1">
    <citation type="submission" date="2021-06" db="EMBL/GenBank/DDBJ databases">
        <title>Comparative genomics, transcriptomics and evolutionary studies reveal genomic signatures of adaptation to plant cell wall in hemibiotrophic fungi.</title>
        <authorList>
            <consortium name="DOE Joint Genome Institute"/>
            <person name="Baroncelli R."/>
            <person name="Diaz J.F."/>
            <person name="Benocci T."/>
            <person name="Peng M."/>
            <person name="Battaglia E."/>
            <person name="Haridas S."/>
            <person name="Andreopoulos W."/>
            <person name="Labutti K."/>
            <person name="Pangilinan J."/>
            <person name="Floch G.L."/>
            <person name="Makela M.R."/>
            <person name="Henrissat B."/>
            <person name="Grigoriev I.V."/>
            <person name="Crouch J.A."/>
            <person name="De Vries R.P."/>
            <person name="Sukno S.A."/>
            <person name="Thon M.R."/>
        </authorList>
    </citation>
    <scope>NUCLEOTIDE SEQUENCE</scope>
    <source>
        <strain evidence="3">CBS 125086</strain>
    </source>
</reference>
<keyword evidence="4" id="KW-1185">Reference proteome</keyword>
<dbReference type="GeneID" id="85443516"/>
<evidence type="ECO:0000313" key="3">
    <source>
        <dbReference type="EMBL" id="KAK1569552.1"/>
    </source>
</evidence>
<feature type="compositionally biased region" description="Low complexity" evidence="1">
    <location>
        <begin position="590"/>
        <end position="599"/>
    </location>
</feature>
<evidence type="ECO:0000256" key="1">
    <source>
        <dbReference type="SAM" id="MobiDB-lite"/>
    </source>
</evidence>
<sequence length="735" mass="80348">MAMRNVKVHARTHCDTFSHPVDCFSVVRFAIRIPILDIEVNDDDDDKNLHVDDDGHGHQHDDSHGHVQDTQCFELCFHAGFVPGPDPVSLHILPSGRIEHHDPAPLLRTPHPPYYIHELPDLIDLTHTADDAAITTAMAPNPSSSSSSNTPPRLVTWLLLITLYTIAVLTGGVVLGRRLHPSNVEHLSPSSRPLLSLPHATYVLDVAAVPTTRPLSLYEDILSLERLHLAAKADIAEVMATSPDLGLNCELGKLVSRMSRDIFALNKHNDDNNPVVPTPPTLYADIKLTCQHISHRLMKLHRSLRALKAASLYHSDTKLFFTAWMLETAAEDGYDATSLPLAYAKGLLDPERDVWQQCHFCSTPPPAPVDAYVTVLVPDWHFACDMSFLNLSASLSSYPAAAINNYFKSWGKQQSARRFAALRNPPLDVDDTPMYPNNQHPFDEADEIHDALLPGESDLNGLVRNVVEISTAIDELLDLLGTLNISAVSGLQADNAPSPPEVVSSKLWWQIPRSRPAPIAATDRQIRIRRGTARLVNLQNDLLTPLVRSLGRASASMTVACDEANKQRTRVQRLATGRGWDYEAAHINSSSSSSIKNSNGQEGGEGARVSSSSTNIVVHVARTLFTADLAAEASALHAESAQRLAESQSAAAAAKATSTMRLLASRELATAATASSTTTTAAGWLEQVDDDEPMSEEDLAFEQRVREKLDVYDEPMRRLADLLRGGGDGLNLNLP</sequence>
<evidence type="ECO:0000313" key="4">
    <source>
        <dbReference type="Proteomes" id="UP001230504"/>
    </source>
</evidence>
<accession>A0AAD8UYC9</accession>
<comment type="caution">
    <text evidence="3">The sequence shown here is derived from an EMBL/GenBank/DDBJ whole genome shotgun (WGS) entry which is preliminary data.</text>
</comment>
<name>A0AAD8UYC9_9PEZI</name>
<keyword evidence="2" id="KW-1133">Transmembrane helix</keyword>
<feature type="region of interest" description="Disordered" evidence="1">
    <location>
        <begin position="590"/>
        <end position="610"/>
    </location>
</feature>